<feature type="domain" description="RING-type" evidence="11">
    <location>
        <begin position="54"/>
        <end position="94"/>
    </location>
</feature>
<gene>
    <name evidence="12" type="ORF">M514_13451</name>
</gene>
<dbReference type="InterPro" id="IPR043540">
    <property type="entry name" value="RING1/RING2"/>
</dbReference>
<dbReference type="GO" id="GO:0000151">
    <property type="term" value="C:ubiquitin ligase complex"/>
    <property type="evidence" value="ECO:0007669"/>
    <property type="project" value="InterPro"/>
</dbReference>
<dbReference type="GO" id="GO:0061630">
    <property type="term" value="F:ubiquitin protein ligase activity"/>
    <property type="evidence" value="ECO:0007669"/>
    <property type="project" value="UniProtKB-EC"/>
</dbReference>
<evidence type="ECO:0000256" key="8">
    <source>
        <dbReference type="PROSITE-ProRule" id="PRU00175"/>
    </source>
</evidence>
<evidence type="ECO:0000256" key="7">
    <source>
        <dbReference type="ARBA" id="ARBA00022833"/>
    </source>
</evidence>
<dbReference type="Gene3D" id="3.30.40.10">
    <property type="entry name" value="Zinc/RING finger domain, C3HC4 (zinc finger)"/>
    <property type="match status" value="1"/>
</dbReference>
<evidence type="ECO:0000256" key="9">
    <source>
        <dbReference type="SAM" id="MobiDB-lite"/>
    </source>
</evidence>
<feature type="region of interest" description="Disordered" evidence="9">
    <location>
        <begin position="195"/>
        <end position="238"/>
    </location>
</feature>
<keyword evidence="10" id="KW-1133">Transmembrane helix</keyword>
<evidence type="ECO:0000256" key="5">
    <source>
        <dbReference type="ARBA" id="ARBA00022723"/>
    </source>
</evidence>
<dbReference type="EC" id="2.3.2.27" evidence="3"/>
<evidence type="ECO:0000259" key="11">
    <source>
        <dbReference type="PROSITE" id="PS50089"/>
    </source>
</evidence>
<reference evidence="12" key="1">
    <citation type="journal article" date="2014" name="Nat. Genet.">
        <title>Genome and transcriptome of the porcine whipworm Trichuris suis.</title>
        <authorList>
            <person name="Jex A.R."/>
            <person name="Nejsum P."/>
            <person name="Schwarz E.M."/>
            <person name="Hu L."/>
            <person name="Young N.D."/>
            <person name="Hall R.S."/>
            <person name="Korhonen P.K."/>
            <person name="Liao S."/>
            <person name="Thamsborg S."/>
            <person name="Xia J."/>
            <person name="Xu P."/>
            <person name="Wang S."/>
            <person name="Scheerlinck J.P."/>
            <person name="Hofmann A."/>
            <person name="Sternberg P.W."/>
            <person name="Wang J."/>
            <person name="Gasser R.B."/>
        </authorList>
    </citation>
    <scope>NUCLEOTIDE SEQUENCE [LARGE SCALE GENOMIC DNA]</scope>
    <source>
        <strain evidence="12">DCEP-RM93F</strain>
    </source>
</reference>
<feature type="transmembrane region" description="Helical" evidence="10">
    <location>
        <begin position="449"/>
        <end position="468"/>
    </location>
</feature>
<dbReference type="Proteomes" id="UP000030758">
    <property type="component" value="Unassembled WGS sequence"/>
</dbReference>
<protein>
    <recommendedName>
        <fullName evidence="3">RING-type E3 ubiquitin transferase</fullName>
        <ecNumber evidence="3">2.3.2.27</ecNumber>
    </recommendedName>
</protein>
<keyword evidence="7" id="KW-0862">Zinc</keyword>
<dbReference type="PANTHER" id="PTHR46076:SF3">
    <property type="entry name" value="E3 UBIQUITIN-PROTEIN LIGASE RING1"/>
    <property type="match status" value="1"/>
</dbReference>
<dbReference type="AlphaFoldDB" id="A0A085MU49"/>
<feature type="compositionally biased region" description="Polar residues" evidence="9">
    <location>
        <begin position="559"/>
        <end position="578"/>
    </location>
</feature>
<dbReference type="SUPFAM" id="SSF57850">
    <property type="entry name" value="RING/U-box"/>
    <property type="match status" value="1"/>
</dbReference>
<proteinExistence type="predicted"/>
<evidence type="ECO:0000256" key="3">
    <source>
        <dbReference type="ARBA" id="ARBA00012483"/>
    </source>
</evidence>
<dbReference type="CDD" id="cd17086">
    <property type="entry name" value="RAWUL_RING1_like"/>
    <property type="match status" value="1"/>
</dbReference>
<keyword evidence="6 8" id="KW-0863">Zinc-finger</keyword>
<comment type="pathway">
    <text evidence="2">Protein modification; protein ubiquitination.</text>
</comment>
<accession>A0A085MU49</accession>
<keyword evidence="4" id="KW-0808">Transferase</keyword>
<dbReference type="SMART" id="SM00184">
    <property type="entry name" value="RING"/>
    <property type="match status" value="1"/>
</dbReference>
<dbReference type="GO" id="GO:0016567">
    <property type="term" value="P:protein ubiquitination"/>
    <property type="evidence" value="ECO:0007669"/>
    <property type="project" value="UniProtKB-UniPathway"/>
</dbReference>
<keyword evidence="5" id="KW-0479">Metal-binding</keyword>
<evidence type="ECO:0000313" key="12">
    <source>
        <dbReference type="EMBL" id="KFD60745.1"/>
    </source>
</evidence>
<evidence type="ECO:0000256" key="6">
    <source>
        <dbReference type="ARBA" id="ARBA00022771"/>
    </source>
</evidence>
<feature type="compositionally biased region" description="Low complexity" evidence="9">
    <location>
        <begin position="224"/>
        <end position="238"/>
    </location>
</feature>
<evidence type="ECO:0000256" key="2">
    <source>
        <dbReference type="ARBA" id="ARBA00004906"/>
    </source>
</evidence>
<dbReference type="GO" id="GO:0003682">
    <property type="term" value="F:chromatin binding"/>
    <property type="evidence" value="ECO:0007669"/>
    <property type="project" value="TreeGrafter"/>
</dbReference>
<organism evidence="12">
    <name type="scientific">Trichuris suis</name>
    <name type="common">pig whipworm</name>
    <dbReference type="NCBI Taxonomy" id="68888"/>
    <lineage>
        <taxon>Eukaryota</taxon>
        <taxon>Metazoa</taxon>
        <taxon>Ecdysozoa</taxon>
        <taxon>Nematoda</taxon>
        <taxon>Enoplea</taxon>
        <taxon>Dorylaimia</taxon>
        <taxon>Trichinellida</taxon>
        <taxon>Trichuridae</taxon>
        <taxon>Trichuris</taxon>
    </lineage>
</organism>
<sequence length="587" mass="66151">MPSLESNQLTTALSNSNKYWELTEYDLNRTRHDPITDDTKVELSPRALSSELMCPICLDMLRNTMTTKECLHRFCQECITTALRSGNKECPTCRSKLVSKRSLRPDPNYDGIISRKKRVFIYVARRKKHVFLASSGAVASANFSADPIPDIYPNREEYDEMQQRALLRLTQYHSTESLQRNIEEGMKFQSQLRKMNRFTGYHTDDRDKKKVRKRENRTVASDAESSVEQSLSEVSSQTSFNRQAQEVGVIMRPHPDIENNEKYPLYIRQPRYLKTSPSLATVAHLTRYVVMRVQLDMDKAYRDSDDQLEASRRLGAVGIEEKARHCELFGLAGNNHLTLISGGSTTLEMIMNKYARRKTPMELYFRLPKHFLLPGSVKSLEDGMPGQTAAVSHTFLAAIARQATESMLGAISMPSESRCNEEVCKDTWLLVKHCCHEECCFNLSKLSKALIGTASVLIFILVVSIYIFKRCTRPRILPQTGGQPSVNVVTVNSNTNTNNNATSSTMMPMPMAYPPQPMYQYPAMPGPYPHPTYASSPPVAMQPAAQYTQAPPPAYQEIGTHSSPISIPVSQSKQTLENQGVKVLPTA</sequence>
<dbReference type="UniPathway" id="UPA00143"/>
<dbReference type="PROSITE" id="PS50089">
    <property type="entry name" value="ZF_RING_2"/>
    <property type="match status" value="1"/>
</dbReference>
<comment type="catalytic activity">
    <reaction evidence="1">
        <text>S-ubiquitinyl-[E2 ubiquitin-conjugating enzyme]-L-cysteine + [acceptor protein]-L-lysine = [E2 ubiquitin-conjugating enzyme]-L-cysteine + N(6)-ubiquitinyl-[acceptor protein]-L-lysine.</text>
        <dbReference type="EC" id="2.3.2.27"/>
    </reaction>
</comment>
<dbReference type="InterPro" id="IPR017907">
    <property type="entry name" value="Znf_RING_CS"/>
</dbReference>
<keyword evidence="10" id="KW-0812">Transmembrane</keyword>
<dbReference type="Gene3D" id="3.10.20.90">
    <property type="entry name" value="Phosphatidylinositol 3-kinase Catalytic Subunit, Chain A, domain 1"/>
    <property type="match status" value="1"/>
</dbReference>
<name>A0A085MU49_9BILA</name>
<dbReference type="InterPro" id="IPR001841">
    <property type="entry name" value="Znf_RING"/>
</dbReference>
<dbReference type="PROSITE" id="PS00518">
    <property type="entry name" value="ZF_RING_1"/>
    <property type="match status" value="1"/>
</dbReference>
<dbReference type="GO" id="GO:0008270">
    <property type="term" value="F:zinc ion binding"/>
    <property type="evidence" value="ECO:0007669"/>
    <property type="project" value="UniProtKB-KW"/>
</dbReference>
<evidence type="ECO:0000256" key="10">
    <source>
        <dbReference type="SAM" id="Phobius"/>
    </source>
</evidence>
<dbReference type="Pfam" id="PF13923">
    <property type="entry name" value="zf-C3HC4_2"/>
    <property type="match status" value="1"/>
</dbReference>
<evidence type="ECO:0000256" key="1">
    <source>
        <dbReference type="ARBA" id="ARBA00000900"/>
    </source>
</evidence>
<evidence type="ECO:0000256" key="4">
    <source>
        <dbReference type="ARBA" id="ARBA00022679"/>
    </source>
</evidence>
<feature type="region of interest" description="Disordered" evidence="9">
    <location>
        <begin position="551"/>
        <end position="587"/>
    </location>
</feature>
<dbReference type="InterPro" id="IPR013083">
    <property type="entry name" value="Znf_RING/FYVE/PHD"/>
</dbReference>
<dbReference type="GO" id="GO:0031519">
    <property type="term" value="C:PcG protein complex"/>
    <property type="evidence" value="ECO:0007669"/>
    <property type="project" value="TreeGrafter"/>
</dbReference>
<keyword evidence="10" id="KW-0472">Membrane</keyword>
<dbReference type="EMBL" id="KL367650">
    <property type="protein sequence ID" value="KFD60745.1"/>
    <property type="molecule type" value="Genomic_DNA"/>
</dbReference>
<dbReference type="PANTHER" id="PTHR46076">
    <property type="entry name" value="E3 UBIQUITIN-PROTEIN LIGASE RING1 / RING 2 FAMILY MEMBER"/>
    <property type="match status" value="1"/>
</dbReference>